<feature type="compositionally biased region" description="Pro residues" evidence="1">
    <location>
        <begin position="1"/>
        <end position="11"/>
    </location>
</feature>
<dbReference type="InterPro" id="IPR051506">
    <property type="entry name" value="ATOS_Transcription_Regulators"/>
</dbReference>
<protein>
    <recommendedName>
        <fullName evidence="2">Atos-like conserved domain-containing protein</fullName>
    </recommendedName>
</protein>
<dbReference type="RefSeq" id="XP_069212780.1">
    <property type="nucleotide sequence ID" value="XM_069349236.1"/>
</dbReference>
<feature type="domain" description="Atos-like conserved" evidence="2">
    <location>
        <begin position="98"/>
        <end position="175"/>
    </location>
</feature>
<evidence type="ECO:0000313" key="3">
    <source>
        <dbReference type="EMBL" id="KAL1412836.1"/>
    </source>
</evidence>
<name>A0ABR3QDP8_9TREE</name>
<reference evidence="3 4" key="1">
    <citation type="submission" date="2023-08" db="EMBL/GenBank/DDBJ databases">
        <title>Annotated Genome Sequence of Vanrija albida AlHP1.</title>
        <authorList>
            <person name="Herzog R."/>
        </authorList>
    </citation>
    <scope>NUCLEOTIDE SEQUENCE [LARGE SCALE GENOMIC DNA]</scope>
    <source>
        <strain evidence="3 4">AlHP1</strain>
    </source>
</reference>
<evidence type="ECO:0000313" key="4">
    <source>
        <dbReference type="Proteomes" id="UP001565368"/>
    </source>
</evidence>
<feature type="compositionally biased region" description="Basic and acidic residues" evidence="1">
    <location>
        <begin position="476"/>
        <end position="486"/>
    </location>
</feature>
<accession>A0ABR3QDP8</accession>
<dbReference type="PANTHER" id="PTHR13199:SF11">
    <property type="entry name" value="PROTEIN ATOSSA"/>
    <property type="match status" value="1"/>
</dbReference>
<organism evidence="3 4">
    <name type="scientific">Vanrija albida</name>
    <dbReference type="NCBI Taxonomy" id="181172"/>
    <lineage>
        <taxon>Eukaryota</taxon>
        <taxon>Fungi</taxon>
        <taxon>Dikarya</taxon>
        <taxon>Basidiomycota</taxon>
        <taxon>Agaricomycotina</taxon>
        <taxon>Tremellomycetes</taxon>
        <taxon>Trichosporonales</taxon>
        <taxon>Trichosporonaceae</taxon>
        <taxon>Vanrija</taxon>
    </lineage>
</organism>
<dbReference type="GeneID" id="95981628"/>
<dbReference type="EMBL" id="JBBXJM010000001">
    <property type="protein sequence ID" value="KAL1412836.1"/>
    <property type="molecule type" value="Genomic_DNA"/>
</dbReference>
<gene>
    <name evidence="3" type="ORF">Q8F55_000585</name>
</gene>
<evidence type="ECO:0000256" key="1">
    <source>
        <dbReference type="SAM" id="MobiDB-lite"/>
    </source>
</evidence>
<evidence type="ECO:0000259" key="2">
    <source>
        <dbReference type="SMART" id="SM01177"/>
    </source>
</evidence>
<feature type="region of interest" description="Disordered" evidence="1">
    <location>
        <begin position="365"/>
        <end position="486"/>
    </location>
</feature>
<dbReference type="InterPro" id="IPR025261">
    <property type="entry name" value="Atos-like_cons_dom"/>
</dbReference>
<proteinExistence type="predicted"/>
<feature type="region of interest" description="Disordered" evidence="1">
    <location>
        <begin position="1"/>
        <end position="97"/>
    </location>
</feature>
<dbReference type="SMART" id="SM01177">
    <property type="entry name" value="DUF4210"/>
    <property type="match status" value="1"/>
</dbReference>
<feature type="compositionally biased region" description="Basic and acidic residues" evidence="1">
    <location>
        <begin position="406"/>
        <end position="415"/>
    </location>
</feature>
<comment type="caution">
    <text evidence="3">The sequence shown here is derived from an EMBL/GenBank/DDBJ whole genome shotgun (WGS) entry which is preliminary data.</text>
</comment>
<dbReference type="Pfam" id="PF13915">
    <property type="entry name" value="DUF4210"/>
    <property type="match status" value="1"/>
</dbReference>
<keyword evidence="4" id="KW-1185">Reference proteome</keyword>
<feature type="compositionally biased region" description="Low complexity" evidence="1">
    <location>
        <begin position="12"/>
        <end position="28"/>
    </location>
</feature>
<sequence>MTITIPSPPGYSSPYAAHSTSPLTSSPLSQPPITPGLKPKRRKSSGAHVGGVPIPSRRRPSVTHLTPSPSARTPPSPTALSATTPSPPPSSLSRSHPLLGSYQLSLLHSRMSQHAPHATDRFGLQLRAMGRGAGCPAALRAPAPINLPLAATYYDLSGGEEAAPRPAGAAHSPWVADVDLEGWYFDRYTGADEASAPPPFPGYRVAAVGQLQILVRTASAAVKVFVIPYDLRKLDDGARLLARERTYVAQPEPAGAAATTPPRTRECLRYAVQLQFACAHDSDGERGYYVARAIKLVFTASPPEREAAVRVERADEVVPAPARSPTKKTHARASFSRSSLGGAGRTKEDWALIRAKWLARAPDAVRGFTPEPDSAIRGFTPEPSRPATPLAPLQSPRSLLTALAPAEERGAEVRSRSRSPSGSGGSATSRPDTPLDGARARLRAASPVTHRRRSVRVERELSERLRAMELGGGADAAEHRGPESLE</sequence>
<dbReference type="PANTHER" id="PTHR13199">
    <property type="entry name" value="GH03947P"/>
    <property type="match status" value="1"/>
</dbReference>
<dbReference type="Proteomes" id="UP001565368">
    <property type="component" value="Unassembled WGS sequence"/>
</dbReference>
<feature type="compositionally biased region" description="Basic and acidic residues" evidence="1">
    <location>
        <begin position="455"/>
        <end position="467"/>
    </location>
</feature>
<feature type="region of interest" description="Disordered" evidence="1">
    <location>
        <begin position="318"/>
        <end position="343"/>
    </location>
</feature>